<protein>
    <submittedName>
        <fullName evidence="1">Uncharacterized protein</fullName>
    </submittedName>
</protein>
<dbReference type="EMBL" id="JAKKPZ010000523">
    <property type="protein sequence ID" value="KAI1694333.1"/>
    <property type="molecule type" value="Genomic_DNA"/>
</dbReference>
<accession>A0AAD4MHQ1</accession>
<comment type="caution">
    <text evidence="1">The sequence shown here is derived from an EMBL/GenBank/DDBJ whole genome shotgun (WGS) entry which is preliminary data.</text>
</comment>
<evidence type="ECO:0000313" key="1">
    <source>
        <dbReference type="EMBL" id="KAI1694333.1"/>
    </source>
</evidence>
<dbReference type="Proteomes" id="UP001201812">
    <property type="component" value="Unassembled WGS sequence"/>
</dbReference>
<sequence>MQAYAYAGACYAHGTGPGLTKPKHQLIYLRLQAIWVKRRKDKLSRAVTQRIFWVMLCAPASREKEIEKYGNNYYDLQPKG</sequence>
<proteinExistence type="predicted"/>
<name>A0AAD4MHQ1_9BILA</name>
<gene>
    <name evidence="1" type="ORF">DdX_20165</name>
</gene>
<reference evidence="1" key="1">
    <citation type="submission" date="2022-01" db="EMBL/GenBank/DDBJ databases">
        <title>Genome Sequence Resource for Two Populations of Ditylenchus destructor, the Migratory Endoparasitic Phytonematode.</title>
        <authorList>
            <person name="Zhang H."/>
            <person name="Lin R."/>
            <person name="Xie B."/>
        </authorList>
    </citation>
    <scope>NUCLEOTIDE SEQUENCE</scope>
    <source>
        <strain evidence="1">BazhouSP</strain>
    </source>
</reference>
<evidence type="ECO:0000313" key="2">
    <source>
        <dbReference type="Proteomes" id="UP001201812"/>
    </source>
</evidence>
<organism evidence="1 2">
    <name type="scientific">Ditylenchus destructor</name>
    <dbReference type="NCBI Taxonomy" id="166010"/>
    <lineage>
        <taxon>Eukaryota</taxon>
        <taxon>Metazoa</taxon>
        <taxon>Ecdysozoa</taxon>
        <taxon>Nematoda</taxon>
        <taxon>Chromadorea</taxon>
        <taxon>Rhabditida</taxon>
        <taxon>Tylenchina</taxon>
        <taxon>Tylenchomorpha</taxon>
        <taxon>Sphaerularioidea</taxon>
        <taxon>Anguinidae</taxon>
        <taxon>Anguininae</taxon>
        <taxon>Ditylenchus</taxon>
    </lineage>
</organism>
<keyword evidence="2" id="KW-1185">Reference proteome</keyword>
<dbReference type="AlphaFoldDB" id="A0AAD4MHQ1"/>